<dbReference type="PANTHER" id="PTHR11360:SF234">
    <property type="entry name" value="MFS-TYPE TRANSPORTER DBAD-RELATED"/>
    <property type="match status" value="1"/>
</dbReference>
<dbReference type="GO" id="GO:0022857">
    <property type="term" value="F:transmembrane transporter activity"/>
    <property type="evidence" value="ECO:0007669"/>
    <property type="project" value="InterPro"/>
</dbReference>
<keyword evidence="4" id="KW-1133">Transmembrane helix</keyword>
<gene>
    <name evidence="5" type="ORF">FNYG_15914</name>
</gene>
<feature type="transmembrane region" description="Helical" evidence="4">
    <location>
        <begin position="24"/>
        <end position="48"/>
    </location>
</feature>
<proteinExistence type="inferred from homology"/>
<feature type="transmembrane region" description="Helical" evidence="4">
    <location>
        <begin position="327"/>
        <end position="346"/>
    </location>
</feature>
<feature type="transmembrane region" description="Helical" evidence="4">
    <location>
        <begin position="194"/>
        <end position="215"/>
    </location>
</feature>
<evidence type="ECO:0000313" key="6">
    <source>
        <dbReference type="Proteomes" id="UP000236664"/>
    </source>
</evidence>
<keyword evidence="3" id="KW-0325">Glycoprotein</keyword>
<protein>
    <recommendedName>
        <fullName evidence="7">Major facilitator superfamily (MFS) profile domain-containing protein</fullName>
    </recommendedName>
</protein>
<evidence type="ECO:0000256" key="1">
    <source>
        <dbReference type="ARBA" id="ARBA00004141"/>
    </source>
</evidence>
<organism evidence="5 6">
    <name type="scientific">Gibberella nygamai</name>
    <name type="common">Bean root rot disease fungus</name>
    <name type="synonym">Fusarium nygamai</name>
    <dbReference type="NCBI Taxonomy" id="42673"/>
    <lineage>
        <taxon>Eukaryota</taxon>
        <taxon>Fungi</taxon>
        <taxon>Dikarya</taxon>
        <taxon>Ascomycota</taxon>
        <taxon>Pezizomycotina</taxon>
        <taxon>Sordariomycetes</taxon>
        <taxon>Hypocreomycetidae</taxon>
        <taxon>Hypocreales</taxon>
        <taxon>Nectriaceae</taxon>
        <taxon>Fusarium</taxon>
        <taxon>Fusarium fujikuroi species complex</taxon>
    </lineage>
</organism>
<dbReference type="Gene3D" id="1.20.1250.20">
    <property type="entry name" value="MFS general substrate transporter like domains"/>
    <property type="match status" value="2"/>
</dbReference>
<feature type="transmembrane region" description="Helical" evidence="4">
    <location>
        <begin position="289"/>
        <end position="315"/>
    </location>
</feature>
<feature type="transmembrane region" description="Helical" evidence="4">
    <location>
        <begin position="235"/>
        <end position="254"/>
    </location>
</feature>
<dbReference type="InterPro" id="IPR011701">
    <property type="entry name" value="MFS"/>
</dbReference>
<evidence type="ECO:0000256" key="2">
    <source>
        <dbReference type="ARBA" id="ARBA00006727"/>
    </source>
</evidence>
<reference evidence="5 6" key="1">
    <citation type="submission" date="2017-06" db="EMBL/GenBank/DDBJ databases">
        <title>Genome of Fusarium nygamai isolate CS10214.</title>
        <authorList>
            <person name="Gardiner D.M."/>
            <person name="Obanor F."/>
            <person name="Kazan K."/>
        </authorList>
    </citation>
    <scope>NUCLEOTIDE SEQUENCE [LARGE SCALE GENOMIC DNA]</scope>
    <source>
        <strain evidence="5 6">CS10214</strain>
    </source>
</reference>
<dbReference type="InterPro" id="IPR036259">
    <property type="entry name" value="MFS_trans_sf"/>
</dbReference>
<feature type="transmembrane region" description="Helical" evidence="4">
    <location>
        <begin position="112"/>
        <end position="132"/>
    </location>
</feature>
<dbReference type="Pfam" id="PF07690">
    <property type="entry name" value="MFS_1"/>
    <property type="match status" value="1"/>
</dbReference>
<keyword evidence="4" id="KW-0472">Membrane</keyword>
<dbReference type="Proteomes" id="UP000236664">
    <property type="component" value="Unassembled WGS sequence"/>
</dbReference>
<evidence type="ECO:0008006" key="7">
    <source>
        <dbReference type="Google" id="ProtNLM"/>
    </source>
</evidence>
<feature type="transmembrane region" description="Helical" evidence="4">
    <location>
        <begin position="60"/>
        <end position="80"/>
    </location>
</feature>
<dbReference type="PANTHER" id="PTHR11360">
    <property type="entry name" value="MONOCARBOXYLATE TRANSPORTER"/>
    <property type="match status" value="1"/>
</dbReference>
<accession>A0A2K0U0E7</accession>
<name>A0A2K0U0E7_GIBNY</name>
<dbReference type="AlphaFoldDB" id="A0A2K0U0E7"/>
<sequence length="404" mass="43851">MDHQDLTLARSAARQRQTRQERRILGSFLINLNNFGLVNSFGVFQTYYETTLLRTHSSSAISWIGTLQVSLILIIGVISGPLFDQGYFYPILVASSLMLTFALMMLGLSTQYYQVMLTWGILGGICTGLLYIPSVAMIPLYFTTHRGLALGCATAGGSFGGIIYPIVPSSSSQAQAVKKPTRQLFDKSIIKDKAFIFFTLASFFIWLGFLVPYILTPSFGLLGLDHPVSEDLSYYMLSVLNAAQALGRIIPAAIVDKKILGAESILMFNIMVSGILALCWIAVHNLGGFTVFLILYGFFSGAVTTLSAFIIPYLCPSLAVIGTRMGIVYGAAGFGALIGPPIALAADEAHGGQNNRAFLGAQIWNGVTILFASCLCVYPLWEARKRRHMKEMADAKAKQGSNSA</sequence>
<keyword evidence="6" id="KW-1185">Reference proteome</keyword>
<comment type="subcellular location">
    <subcellularLocation>
        <location evidence="1">Membrane</location>
        <topology evidence="1">Multi-pass membrane protein</topology>
    </subcellularLocation>
</comment>
<dbReference type="GO" id="GO:0016020">
    <property type="term" value="C:membrane"/>
    <property type="evidence" value="ECO:0007669"/>
    <property type="project" value="UniProtKB-SubCell"/>
</dbReference>
<evidence type="ECO:0000313" key="5">
    <source>
        <dbReference type="EMBL" id="PNP51268.1"/>
    </source>
</evidence>
<dbReference type="SUPFAM" id="SSF103473">
    <property type="entry name" value="MFS general substrate transporter"/>
    <property type="match status" value="1"/>
</dbReference>
<dbReference type="OrthoDB" id="6509908at2759"/>
<evidence type="ECO:0000256" key="4">
    <source>
        <dbReference type="SAM" id="Phobius"/>
    </source>
</evidence>
<comment type="caution">
    <text evidence="5">The sequence shown here is derived from an EMBL/GenBank/DDBJ whole genome shotgun (WGS) entry which is preliminary data.</text>
</comment>
<dbReference type="EMBL" id="MTQA01000826">
    <property type="protein sequence ID" value="PNP51268.1"/>
    <property type="molecule type" value="Genomic_DNA"/>
</dbReference>
<feature type="transmembrane region" description="Helical" evidence="4">
    <location>
        <begin position="266"/>
        <end position="283"/>
    </location>
</feature>
<keyword evidence="4" id="KW-0812">Transmembrane</keyword>
<evidence type="ECO:0000256" key="3">
    <source>
        <dbReference type="ARBA" id="ARBA00023180"/>
    </source>
</evidence>
<dbReference type="InterPro" id="IPR050327">
    <property type="entry name" value="Proton-linked_MCT"/>
</dbReference>
<feature type="transmembrane region" description="Helical" evidence="4">
    <location>
        <begin position="358"/>
        <end position="381"/>
    </location>
</feature>
<comment type="similarity">
    <text evidence="2">Belongs to the major facilitator superfamily. Monocarboxylate porter (TC 2.A.1.13) family.</text>
</comment>
<feature type="transmembrane region" description="Helical" evidence="4">
    <location>
        <begin position="87"/>
        <end position="106"/>
    </location>
</feature>